<gene>
    <name evidence="6" type="ordered locus">Oter_1766</name>
</gene>
<feature type="transmembrane region" description="Helical" evidence="5">
    <location>
        <begin position="304"/>
        <end position="324"/>
    </location>
</feature>
<evidence type="ECO:0000256" key="5">
    <source>
        <dbReference type="SAM" id="Phobius"/>
    </source>
</evidence>
<keyword evidence="3 5" id="KW-1133">Transmembrane helix</keyword>
<evidence type="ECO:0000256" key="2">
    <source>
        <dbReference type="ARBA" id="ARBA00022692"/>
    </source>
</evidence>
<keyword evidence="7" id="KW-1185">Reference proteome</keyword>
<dbReference type="eggNOG" id="COG2244">
    <property type="taxonomic scope" value="Bacteria"/>
</dbReference>
<feature type="transmembrane region" description="Helical" evidence="5">
    <location>
        <begin position="336"/>
        <end position="355"/>
    </location>
</feature>
<name>B1ZVW4_OPITP</name>
<evidence type="ECO:0000256" key="1">
    <source>
        <dbReference type="ARBA" id="ARBA00004141"/>
    </source>
</evidence>
<feature type="transmembrane region" description="Helical" evidence="5">
    <location>
        <begin position="181"/>
        <end position="201"/>
    </location>
</feature>
<dbReference type="PANTHER" id="PTHR43424">
    <property type="entry name" value="LOCUS PUTATIVE PROTEIN 1-RELATED"/>
    <property type="match status" value="1"/>
</dbReference>
<dbReference type="CDD" id="cd13128">
    <property type="entry name" value="MATE_Wzx_like"/>
    <property type="match status" value="1"/>
</dbReference>
<feature type="transmembrane region" description="Helical" evidence="5">
    <location>
        <begin position="157"/>
        <end position="175"/>
    </location>
</feature>
<feature type="transmembrane region" description="Helical" evidence="5">
    <location>
        <begin position="393"/>
        <end position="415"/>
    </location>
</feature>
<dbReference type="InterPro" id="IPR052556">
    <property type="entry name" value="PolySynth_Transporter"/>
</dbReference>
<dbReference type="Proteomes" id="UP000007013">
    <property type="component" value="Chromosome"/>
</dbReference>
<keyword evidence="4 5" id="KW-0472">Membrane</keyword>
<protein>
    <submittedName>
        <fullName evidence="6">Polysaccharide biosynthesis protein</fullName>
    </submittedName>
</protein>
<accession>B1ZVW4</accession>
<evidence type="ECO:0000256" key="3">
    <source>
        <dbReference type="ARBA" id="ARBA00022989"/>
    </source>
</evidence>
<dbReference type="GO" id="GO:0016020">
    <property type="term" value="C:membrane"/>
    <property type="evidence" value="ECO:0007669"/>
    <property type="project" value="UniProtKB-SubCell"/>
</dbReference>
<feature type="transmembrane region" description="Helical" evidence="5">
    <location>
        <begin position="125"/>
        <end position="145"/>
    </location>
</feature>
<organism evidence="6 7">
    <name type="scientific">Opitutus terrae (strain DSM 11246 / JCM 15787 / PB90-1)</name>
    <dbReference type="NCBI Taxonomy" id="452637"/>
    <lineage>
        <taxon>Bacteria</taxon>
        <taxon>Pseudomonadati</taxon>
        <taxon>Verrucomicrobiota</taxon>
        <taxon>Opitutia</taxon>
        <taxon>Opitutales</taxon>
        <taxon>Opitutaceae</taxon>
        <taxon>Opitutus</taxon>
    </lineage>
</organism>
<dbReference type="OrthoDB" id="193241at2"/>
<dbReference type="EMBL" id="CP001032">
    <property type="protein sequence ID" value="ACB75050.1"/>
    <property type="molecule type" value="Genomic_DNA"/>
</dbReference>
<feature type="transmembrane region" description="Helical" evidence="5">
    <location>
        <begin position="54"/>
        <end position="72"/>
    </location>
</feature>
<evidence type="ECO:0000256" key="4">
    <source>
        <dbReference type="ARBA" id="ARBA00023136"/>
    </source>
</evidence>
<feature type="transmembrane region" description="Helical" evidence="5">
    <location>
        <begin position="221"/>
        <end position="239"/>
    </location>
</feature>
<sequence>MLSPLRNLWQSPGTRAATSNFGWLAGERAARLVLNIGVGFWTARYLGPAQFGTLSYAMALVGIVSGVAELGLDNLVRRAVIQFPERADDWLKTAFALRLAGGAIGFALVLALVRSGWMSGPEQVLISVVGLTLFQPALFMPDLWFQARLEAKLSVQAQVVALVAGAAARIALIMREGPLVGFAWALVLEMLLGTVALGVQLRRRRPDRGGVWFDREIARRLLADAWPLLLAGFAVLLYLRMDAVMLRAMAGETAVGIYTAAARLTEIWFFVPTALAASVLPSLLRARERGVDAYARRLQGYYDANAGIAYAVAIPSSLAAPWLIELAYGISYREAGAVLALHVWSSVFVFLGVARGQFLVNEGHTRFYLAATVAGLLINVVLNLVLIPRAGAVGAAVATVLAQAVAAWLSSFCFAPTRTNGWMQTRALLIPFRWLPYVRCT</sequence>
<dbReference type="STRING" id="452637.Oter_1766"/>
<dbReference type="InterPro" id="IPR002797">
    <property type="entry name" value="Polysacc_synth"/>
</dbReference>
<evidence type="ECO:0000313" key="7">
    <source>
        <dbReference type="Proteomes" id="UP000007013"/>
    </source>
</evidence>
<feature type="transmembrane region" description="Helical" evidence="5">
    <location>
        <begin position="267"/>
        <end position="284"/>
    </location>
</feature>
<feature type="transmembrane region" description="Helical" evidence="5">
    <location>
        <begin position="93"/>
        <end position="113"/>
    </location>
</feature>
<feature type="transmembrane region" description="Helical" evidence="5">
    <location>
        <begin position="367"/>
        <end position="387"/>
    </location>
</feature>
<dbReference type="RefSeq" id="WP_012374587.1">
    <property type="nucleotide sequence ID" value="NC_010571.1"/>
</dbReference>
<proteinExistence type="predicted"/>
<dbReference type="PANTHER" id="PTHR43424:SF1">
    <property type="entry name" value="LOCUS PUTATIVE PROTEIN 1-RELATED"/>
    <property type="match status" value="1"/>
</dbReference>
<dbReference type="AlphaFoldDB" id="B1ZVW4"/>
<dbReference type="HOGENOM" id="CLU_022017_6_3_0"/>
<evidence type="ECO:0000313" key="6">
    <source>
        <dbReference type="EMBL" id="ACB75050.1"/>
    </source>
</evidence>
<dbReference type="KEGG" id="ote:Oter_1766"/>
<keyword evidence="2 5" id="KW-0812">Transmembrane</keyword>
<reference evidence="6 7" key="1">
    <citation type="journal article" date="2011" name="J. Bacteriol.">
        <title>Genome sequence of the verrucomicrobium Opitutus terrae PB90-1, an abundant inhabitant of rice paddy soil ecosystems.</title>
        <authorList>
            <person name="van Passel M.W."/>
            <person name="Kant R."/>
            <person name="Palva A."/>
            <person name="Copeland A."/>
            <person name="Lucas S."/>
            <person name="Lapidus A."/>
            <person name="Glavina del Rio T."/>
            <person name="Pitluck S."/>
            <person name="Goltsman E."/>
            <person name="Clum A."/>
            <person name="Sun H."/>
            <person name="Schmutz J."/>
            <person name="Larimer F.W."/>
            <person name="Land M.L."/>
            <person name="Hauser L."/>
            <person name="Kyrpides N."/>
            <person name="Mikhailova N."/>
            <person name="Richardson P.P."/>
            <person name="Janssen P.H."/>
            <person name="de Vos W.M."/>
            <person name="Smidt H."/>
        </authorList>
    </citation>
    <scope>NUCLEOTIDE SEQUENCE [LARGE SCALE GENOMIC DNA]</scope>
    <source>
        <strain evidence="7">DSM 11246 / JCM 15787 / PB90-1</strain>
    </source>
</reference>
<dbReference type="Pfam" id="PF01943">
    <property type="entry name" value="Polysacc_synt"/>
    <property type="match status" value="1"/>
</dbReference>
<comment type="subcellular location">
    <subcellularLocation>
        <location evidence="1">Membrane</location>
        <topology evidence="1">Multi-pass membrane protein</topology>
    </subcellularLocation>
</comment>